<feature type="transmembrane region" description="Helical" evidence="1">
    <location>
        <begin position="7"/>
        <end position="29"/>
    </location>
</feature>
<organism evidence="3 4">
    <name type="scientific">Paenibacillus hexagrammi</name>
    <dbReference type="NCBI Taxonomy" id="2908839"/>
    <lineage>
        <taxon>Bacteria</taxon>
        <taxon>Bacillati</taxon>
        <taxon>Bacillota</taxon>
        <taxon>Bacilli</taxon>
        <taxon>Bacillales</taxon>
        <taxon>Paenibacillaceae</taxon>
        <taxon>Paenibacillus</taxon>
    </lineage>
</organism>
<accession>A0ABY3SMK2</accession>
<dbReference type="InterPro" id="IPR051599">
    <property type="entry name" value="Cell_Envelope_Assoc"/>
</dbReference>
<evidence type="ECO:0000259" key="2">
    <source>
        <dbReference type="Pfam" id="PF02698"/>
    </source>
</evidence>
<evidence type="ECO:0000313" key="3">
    <source>
        <dbReference type="EMBL" id="UJF34708.1"/>
    </source>
</evidence>
<dbReference type="Proteomes" id="UP001649230">
    <property type="component" value="Chromosome"/>
</dbReference>
<evidence type="ECO:0000256" key="1">
    <source>
        <dbReference type="SAM" id="Phobius"/>
    </source>
</evidence>
<dbReference type="EMBL" id="CP090978">
    <property type="protein sequence ID" value="UJF34708.1"/>
    <property type="molecule type" value="Genomic_DNA"/>
</dbReference>
<protein>
    <submittedName>
        <fullName evidence="3">YdcF family protein</fullName>
    </submittedName>
</protein>
<reference evidence="3 4" key="1">
    <citation type="journal article" date="2024" name="Int. J. Syst. Evol. Microbiol.">
        <title>Paenibacillus hexagrammi sp. nov., a novel bacterium isolated from the gut content of Hexagrammos agrammus.</title>
        <authorList>
            <person name="Jung H.K."/>
            <person name="Kim D.G."/>
            <person name="Zin H."/>
            <person name="Park J."/>
            <person name="Jung H."/>
            <person name="Kim Y.O."/>
            <person name="Kong H.J."/>
            <person name="Kim J.W."/>
            <person name="Kim Y.S."/>
        </authorList>
    </citation>
    <scope>NUCLEOTIDE SEQUENCE [LARGE SCALE GENOMIC DNA]</scope>
    <source>
        <strain evidence="3 4">YPD9-1</strain>
    </source>
</reference>
<dbReference type="Pfam" id="PF02698">
    <property type="entry name" value="DUF218"/>
    <property type="match status" value="1"/>
</dbReference>
<dbReference type="RefSeq" id="WP_235121282.1">
    <property type="nucleotide sequence ID" value="NZ_CP090978.1"/>
</dbReference>
<dbReference type="PANTHER" id="PTHR30336:SF4">
    <property type="entry name" value="ENVELOPE BIOGENESIS FACTOR ELYC"/>
    <property type="match status" value="1"/>
</dbReference>
<feature type="domain" description="DUF218" evidence="2">
    <location>
        <begin position="77"/>
        <end position="245"/>
    </location>
</feature>
<feature type="transmembrane region" description="Helical" evidence="1">
    <location>
        <begin position="35"/>
        <end position="58"/>
    </location>
</feature>
<keyword evidence="1" id="KW-0472">Membrane</keyword>
<sequence length="249" mass="27418">MIYVIKIVYTLLFPPGVFVLLLVILAAWLLQKKEFFSSFIVILTALLLYVSSAPYMGYTLLHSLEARYSPPADVKGDVLVMLTGGAVLGTPDPLTQGEGHLSPNTAARVLTIAELYRRTQLPIVLSGGQVFADTGNESQIAKRHLLALGVPESSITMDDSSRNTKENAANTKAILEQHQWKHPVLVTSAFHMPRSVKLFRANHVEVQPYPTDYQVSSRLQTYTFTFIPSYSGLMATAMALKEYVGMLAG</sequence>
<dbReference type="CDD" id="cd06259">
    <property type="entry name" value="YdcF-like"/>
    <property type="match status" value="1"/>
</dbReference>
<keyword evidence="1" id="KW-0812">Transmembrane</keyword>
<gene>
    <name evidence="3" type="ORF">L0M14_05940</name>
</gene>
<proteinExistence type="predicted"/>
<keyword evidence="4" id="KW-1185">Reference proteome</keyword>
<dbReference type="PANTHER" id="PTHR30336">
    <property type="entry name" value="INNER MEMBRANE PROTEIN, PROBABLE PERMEASE"/>
    <property type="match status" value="1"/>
</dbReference>
<keyword evidence="1" id="KW-1133">Transmembrane helix</keyword>
<dbReference type="InterPro" id="IPR003848">
    <property type="entry name" value="DUF218"/>
</dbReference>
<dbReference type="Gene3D" id="3.40.50.620">
    <property type="entry name" value="HUPs"/>
    <property type="match status" value="1"/>
</dbReference>
<dbReference type="InterPro" id="IPR014729">
    <property type="entry name" value="Rossmann-like_a/b/a_fold"/>
</dbReference>
<evidence type="ECO:0000313" key="4">
    <source>
        <dbReference type="Proteomes" id="UP001649230"/>
    </source>
</evidence>
<name>A0ABY3SMK2_9BACL</name>